<evidence type="ECO:0000313" key="3">
    <source>
        <dbReference type="EMBL" id="CAL1528877.1"/>
    </source>
</evidence>
<organism evidence="3 4">
    <name type="scientific">Lymnaea stagnalis</name>
    <name type="common">Great pond snail</name>
    <name type="synonym">Helix stagnalis</name>
    <dbReference type="NCBI Taxonomy" id="6523"/>
    <lineage>
        <taxon>Eukaryota</taxon>
        <taxon>Metazoa</taxon>
        <taxon>Spiralia</taxon>
        <taxon>Lophotrochozoa</taxon>
        <taxon>Mollusca</taxon>
        <taxon>Gastropoda</taxon>
        <taxon>Heterobranchia</taxon>
        <taxon>Euthyneura</taxon>
        <taxon>Panpulmonata</taxon>
        <taxon>Hygrophila</taxon>
        <taxon>Lymnaeoidea</taxon>
        <taxon>Lymnaeidae</taxon>
        <taxon>Lymnaea</taxon>
    </lineage>
</organism>
<feature type="signal peptide" evidence="2">
    <location>
        <begin position="1"/>
        <end position="19"/>
    </location>
</feature>
<sequence length="156" mass="17620">MWSVNFLGVLLLGLTSVQISDQKALSRTGRLWTMFKSRHARQVTDEPVTDSFPTTTPESEIKPYDETPVTYIDPPQTSPYPPPDPNDACGGCPPGDVCVEVYPPCQQFTPPPPPPECFEENPDPSIDCDWQPGDYSYHHCDLIPICVDYRYYSWYG</sequence>
<dbReference type="EMBL" id="CAXITT010000039">
    <property type="protein sequence ID" value="CAL1528877.1"/>
    <property type="molecule type" value="Genomic_DNA"/>
</dbReference>
<evidence type="ECO:0000313" key="4">
    <source>
        <dbReference type="Proteomes" id="UP001497497"/>
    </source>
</evidence>
<comment type="caution">
    <text evidence="3">The sequence shown here is derived from an EMBL/GenBank/DDBJ whole genome shotgun (WGS) entry which is preliminary data.</text>
</comment>
<dbReference type="Proteomes" id="UP001497497">
    <property type="component" value="Unassembled WGS sequence"/>
</dbReference>
<gene>
    <name evidence="3" type="ORF">GSLYS_00003047001</name>
</gene>
<reference evidence="3 4" key="1">
    <citation type="submission" date="2024-04" db="EMBL/GenBank/DDBJ databases">
        <authorList>
            <consortium name="Genoscope - CEA"/>
            <person name="William W."/>
        </authorList>
    </citation>
    <scope>NUCLEOTIDE SEQUENCE [LARGE SCALE GENOMIC DNA]</scope>
</reference>
<proteinExistence type="predicted"/>
<feature type="chain" id="PRO_5043830721" evidence="2">
    <location>
        <begin position="20"/>
        <end position="156"/>
    </location>
</feature>
<accession>A0AAV2H5A4</accession>
<keyword evidence="2" id="KW-0732">Signal</keyword>
<keyword evidence="4" id="KW-1185">Reference proteome</keyword>
<evidence type="ECO:0000256" key="2">
    <source>
        <dbReference type="SAM" id="SignalP"/>
    </source>
</evidence>
<feature type="compositionally biased region" description="Pro residues" evidence="1">
    <location>
        <begin position="76"/>
        <end position="85"/>
    </location>
</feature>
<name>A0AAV2H5A4_LYMST</name>
<evidence type="ECO:0000256" key="1">
    <source>
        <dbReference type="SAM" id="MobiDB-lite"/>
    </source>
</evidence>
<dbReference type="AlphaFoldDB" id="A0AAV2H5A4"/>
<feature type="region of interest" description="Disordered" evidence="1">
    <location>
        <begin position="42"/>
        <end position="86"/>
    </location>
</feature>
<protein>
    <submittedName>
        <fullName evidence="3">Uncharacterized protein</fullName>
    </submittedName>
</protein>